<dbReference type="GO" id="GO:0007229">
    <property type="term" value="P:integrin-mediated signaling pathway"/>
    <property type="evidence" value="ECO:0007669"/>
    <property type="project" value="UniProtKB-KW"/>
</dbReference>
<comment type="subcellular location">
    <subcellularLocation>
        <location evidence="2 20">Cell membrane</location>
        <topology evidence="2 20">Single-pass type I membrane protein</topology>
    </subcellularLocation>
    <subcellularLocation>
        <location evidence="1">Membrane</location>
        <topology evidence="1">Multi-pass membrane protein</topology>
    </subcellularLocation>
</comment>
<protein>
    <recommendedName>
        <fullName evidence="20">Integrin beta</fullName>
    </recommendedName>
</protein>
<evidence type="ECO:0000256" key="20">
    <source>
        <dbReference type="RuleBase" id="RU000633"/>
    </source>
</evidence>
<dbReference type="GO" id="GO:0032991">
    <property type="term" value="C:protein-containing complex"/>
    <property type="evidence" value="ECO:0007669"/>
    <property type="project" value="UniProtKB-ARBA"/>
</dbReference>
<evidence type="ECO:0000256" key="11">
    <source>
        <dbReference type="ARBA" id="ARBA00022889"/>
    </source>
</evidence>
<dbReference type="GO" id="GO:0005886">
    <property type="term" value="C:plasma membrane"/>
    <property type="evidence" value="ECO:0007669"/>
    <property type="project" value="UniProtKB-SubCell"/>
</dbReference>
<keyword evidence="26" id="KW-1185">Reference proteome</keyword>
<evidence type="ECO:0000259" key="23">
    <source>
        <dbReference type="SMART" id="SM00327"/>
    </source>
</evidence>
<dbReference type="FunFam" id="3.40.50.720:FF:000131">
    <property type="entry name" value="Short-chain dehydrogenase/reductase 3"/>
    <property type="match status" value="1"/>
</dbReference>
<name>A0ABD2BDQ1_VESSQ</name>
<feature type="transmembrane region" description="Helical" evidence="21">
    <location>
        <begin position="1051"/>
        <end position="1072"/>
    </location>
</feature>
<keyword evidence="16 21" id="KW-0472">Membrane</keyword>
<evidence type="ECO:0000256" key="10">
    <source>
        <dbReference type="ARBA" id="ARBA00022857"/>
    </source>
</evidence>
<evidence type="ECO:0000256" key="8">
    <source>
        <dbReference type="ARBA" id="ARBA00022729"/>
    </source>
</evidence>
<dbReference type="Pfam" id="PF00362">
    <property type="entry name" value="Integrin_beta"/>
    <property type="match status" value="1"/>
</dbReference>
<dbReference type="SMART" id="SM01241">
    <property type="entry name" value="Integrin_b_cyt"/>
    <property type="match status" value="1"/>
</dbReference>
<evidence type="ECO:0000256" key="19">
    <source>
        <dbReference type="ARBA" id="ARBA00059620"/>
    </source>
</evidence>
<dbReference type="PRINTS" id="PR01186">
    <property type="entry name" value="INTEGRINB"/>
</dbReference>
<evidence type="ECO:0000256" key="18">
    <source>
        <dbReference type="ARBA" id="ARBA00023180"/>
    </source>
</evidence>
<dbReference type="Proteomes" id="UP001607302">
    <property type="component" value="Unassembled WGS sequence"/>
</dbReference>
<keyword evidence="8" id="KW-0732">Signal</keyword>
<keyword evidence="13" id="KW-0560">Oxidoreductase</keyword>
<dbReference type="PROSITE" id="PS00243">
    <property type="entry name" value="I_EGF_1"/>
    <property type="match status" value="3"/>
</dbReference>
<evidence type="ECO:0000256" key="17">
    <source>
        <dbReference type="ARBA" id="ARBA00023157"/>
    </source>
</evidence>
<evidence type="ECO:0000256" key="3">
    <source>
        <dbReference type="ARBA" id="ARBA00006484"/>
    </source>
</evidence>
<dbReference type="Gene3D" id="3.40.50.410">
    <property type="entry name" value="von Willebrand factor, type A domain"/>
    <property type="match status" value="1"/>
</dbReference>
<dbReference type="InterPro" id="IPR036291">
    <property type="entry name" value="NAD(P)-bd_dom_sf"/>
</dbReference>
<dbReference type="GO" id="GO:0007157">
    <property type="term" value="P:heterophilic cell-cell adhesion via plasma membrane cell adhesion molecules"/>
    <property type="evidence" value="ECO:0007669"/>
    <property type="project" value="UniProtKB-ARBA"/>
</dbReference>
<keyword evidence="15" id="KW-0443">Lipid metabolism</keyword>
<dbReference type="InterPro" id="IPR057073">
    <property type="entry name" value="EGF_integrin_2"/>
</dbReference>
<evidence type="ECO:0000256" key="7">
    <source>
        <dbReference type="ARBA" id="ARBA00022692"/>
    </source>
</evidence>
<dbReference type="InterPro" id="IPR002347">
    <property type="entry name" value="SDR_fam"/>
</dbReference>
<dbReference type="SMART" id="SM00187">
    <property type="entry name" value="INB"/>
    <property type="match status" value="1"/>
</dbReference>
<evidence type="ECO:0000256" key="1">
    <source>
        <dbReference type="ARBA" id="ARBA00004141"/>
    </source>
</evidence>
<comment type="function">
    <text evidence="19">Catalyzes the reduction of all-trans-retinal to all-trans-retinol in the presence of NADPH.</text>
</comment>
<dbReference type="GO" id="GO:0052650">
    <property type="term" value="F:all-trans-retinol dehydrogenase (NADP+) activity"/>
    <property type="evidence" value="ECO:0007669"/>
    <property type="project" value="UniProtKB-ARBA"/>
</dbReference>
<keyword evidence="18" id="KW-0325">Glycoprotein</keyword>
<feature type="domain" description="Integrin beta subunit cytoplasmic" evidence="24">
    <location>
        <begin position="1073"/>
        <end position="1120"/>
    </location>
</feature>
<organism evidence="25 26">
    <name type="scientific">Vespula squamosa</name>
    <name type="common">Southern yellow jacket</name>
    <name type="synonym">Wasp</name>
    <dbReference type="NCBI Taxonomy" id="30214"/>
    <lineage>
        <taxon>Eukaryota</taxon>
        <taxon>Metazoa</taxon>
        <taxon>Ecdysozoa</taxon>
        <taxon>Arthropoda</taxon>
        <taxon>Hexapoda</taxon>
        <taxon>Insecta</taxon>
        <taxon>Pterygota</taxon>
        <taxon>Neoptera</taxon>
        <taxon>Endopterygota</taxon>
        <taxon>Hymenoptera</taxon>
        <taxon>Apocrita</taxon>
        <taxon>Aculeata</taxon>
        <taxon>Vespoidea</taxon>
        <taxon>Vespidae</taxon>
        <taxon>Vespinae</taxon>
        <taxon>Vespula</taxon>
    </lineage>
</organism>
<keyword evidence="17" id="KW-1015">Disulfide bond</keyword>
<dbReference type="SUPFAM" id="SSF69179">
    <property type="entry name" value="Integrin domains"/>
    <property type="match status" value="1"/>
</dbReference>
<keyword evidence="11 20" id="KW-0130">Cell adhesion</keyword>
<evidence type="ECO:0000256" key="15">
    <source>
        <dbReference type="ARBA" id="ARBA00023098"/>
    </source>
</evidence>
<dbReference type="Gene3D" id="1.20.5.100">
    <property type="entry name" value="Cytochrome c1, transmembrane anchor, C-terminal"/>
    <property type="match status" value="1"/>
</dbReference>
<dbReference type="Gene3D" id="2.60.40.1510">
    <property type="entry name" value="ntegrin, alpha v. Chain A, domain 3"/>
    <property type="match status" value="1"/>
</dbReference>
<dbReference type="Pfam" id="PF17205">
    <property type="entry name" value="PSI_integrin"/>
    <property type="match status" value="1"/>
</dbReference>
<evidence type="ECO:0000256" key="21">
    <source>
        <dbReference type="SAM" id="Phobius"/>
    </source>
</evidence>
<evidence type="ECO:0000313" key="25">
    <source>
        <dbReference type="EMBL" id="KAL2730876.1"/>
    </source>
</evidence>
<dbReference type="InterPro" id="IPR002035">
    <property type="entry name" value="VWF_A"/>
</dbReference>
<dbReference type="Pfam" id="PF23105">
    <property type="entry name" value="EGF_integrin"/>
    <property type="match status" value="1"/>
</dbReference>
<dbReference type="PANTHER" id="PTHR10082">
    <property type="entry name" value="INTEGRIN BETA SUBUNIT"/>
    <property type="match status" value="1"/>
</dbReference>
<keyword evidence="6" id="KW-0245">EGF-like domain</keyword>
<dbReference type="Gene3D" id="2.10.25.10">
    <property type="entry name" value="Laminin"/>
    <property type="match status" value="3"/>
</dbReference>
<dbReference type="Gene3D" id="3.30.1680.10">
    <property type="entry name" value="ligand-binding face of the semaphorins, domain 2"/>
    <property type="match status" value="1"/>
</dbReference>
<dbReference type="SUPFAM" id="SSF53300">
    <property type="entry name" value="vWA-like"/>
    <property type="match status" value="1"/>
</dbReference>
<dbReference type="InterPro" id="IPR032695">
    <property type="entry name" value="Integrin_dom_sf"/>
</dbReference>
<evidence type="ECO:0000256" key="9">
    <source>
        <dbReference type="ARBA" id="ARBA00022737"/>
    </source>
</evidence>
<dbReference type="InterPro" id="IPR015812">
    <property type="entry name" value="Integrin_bsu"/>
</dbReference>
<reference evidence="25 26" key="1">
    <citation type="journal article" date="2024" name="Ann. Entomol. Soc. Am.">
        <title>Genomic analyses of the southern and eastern yellowjacket wasps (Hymenoptera: Vespidae) reveal evolutionary signatures of social life.</title>
        <authorList>
            <person name="Catto M.A."/>
            <person name="Caine P.B."/>
            <person name="Orr S.E."/>
            <person name="Hunt B.G."/>
            <person name="Goodisman M.A.D."/>
        </authorList>
    </citation>
    <scope>NUCLEOTIDE SEQUENCE [LARGE SCALE GENOMIC DNA]</scope>
    <source>
        <strain evidence="25">233</strain>
        <tissue evidence="25">Head and thorax</tissue>
    </source>
</reference>
<keyword evidence="9" id="KW-0677">Repeat</keyword>
<feature type="domain" description="Integrin beta subunit VWA" evidence="22">
    <location>
        <begin position="366"/>
        <end position="794"/>
    </location>
</feature>
<evidence type="ECO:0000259" key="22">
    <source>
        <dbReference type="SMART" id="SM00187"/>
    </source>
</evidence>
<evidence type="ECO:0000256" key="4">
    <source>
        <dbReference type="ARBA" id="ARBA00007449"/>
    </source>
</evidence>
<evidence type="ECO:0000256" key="13">
    <source>
        <dbReference type="ARBA" id="ARBA00023002"/>
    </source>
</evidence>
<evidence type="ECO:0000256" key="16">
    <source>
        <dbReference type="ARBA" id="ARBA00023136"/>
    </source>
</evidence>
<keyword evidence="7 20" id="KW-0812">Transmembrane</keyword>
<evidence type="ECO:0000256" key="12">
    <source>
        <dbReference type="ARBA" id="ARBA00022989"/>
    </source>
</evidence>
<comment type="similarity">
    <text evidence="3">Belongs to the short-chain dehydrogenases/reductases (SDR) family.</text>
</comment>
<dbReference type="EMBL" id="JAUDFV010000110">
    <property type="protein sequence ID" value="KAL2730876.1"/>
    <property type="molecule type" value="Genomic_DNA"/>
</dbReference>
<evidence type="ECO:0000313" key="26">
    <source>
        <dbReference type="Proteomes" id="UP001607302"/>
    </source>
</evidence>
<dbReference type="InterPro" id="IPR002369">
    <property type="entry name" value="Integrin_bsu_VWA"/>
</dbReference>
<feature type="domain" description="VWFA" evidence="23">
    <location>
        <begin position="467"/>
        <end position="699"/>
    </location>
</feature>
<feature type="transmembrane region" description="Helical" evidence="21">
    <location>
        <begin position="330"/>
        <end position="353"/>
    </location>
</feature>
<keyword evidence="14 20" id="KW-0401">Integrin</keyword>
<dbReference type="SUPFAM" id="SSF103575">
    <property type="entry name" value="Plexin repeat"/>
    <property type="match status" value="1"/>
</dbReference>
<gene>
    <name evidence="25" type="ORF">V1478_005289</name>
</gene>
<dbReference type="InterPro" id="IPR014836">
    <property type="entry name" value="Integrin_bsu_cyt_dom"/>
</dbReference>
<dbReference type="Pfam" id="PF08725">
    <property type="entry name" value="Integrin_b_cyt"/>
    <property type="match status" value="1"/>
</dbReference>
<evidence type="ECO:0000256" key="6">
    <source>
        <dbReference type="ARBA" id="ARBA00022536"/>
    </source>
</evidence>
<dbReference type="Pfam" id="PF00106">
    <property type="entry name" value="adh_short"/>
    <property type="match status" value="1"/>
</dbReference>
<dbReference type="Gene3D" id="3.40.50.720">
    <property type="entry name" value="NAD(P)-binding Rossmann-like Domain"/>
    <property type="match status" value="1"/>
</dbReference>
<sequence>MSFVEIIHDLLSFILFSIKSILESILRVFIPRKYQMKDISGEVALVTGGGGGLGRLLALRLANLGVIVVVWDINQKGIEETVKLVQAAGGTCYGYVCDLCNREDIYKKAALLKEEVGKVTILINNAGVVNVMKFLETPDNLLIRTMDVNIMSHFWTVKAFLPAMMESNKGHIVSIASMAGYVGIPKLVDYCTSKYAAVGFDEALRIELEYEGYNNINTTVICPYFLRSTGMFGNGYSGFLPNLSPNEVAEKTITSLRCNNKLFPWTCVSMLLRGMVREILPIHESPVETNVINNKNKNINVKDQEDGAIHQQLTRHISSKQRIIQFDMTYSYYFTLTIILVLTCIIVKCYVIEETKLLRLCVPQNSCESCLEAHHACAWCSDWSYSNSTIGKPRCNLPERLNEFGCPMTEIRKAPSGYVEYIKNDDFQDVSMNHLPVQLKPQRVRVKLRPNSKMEMNLQYRPAKNYPLDLYYLMDLTWSMKDDKDTLVGLSRKMTDTLGTFTNNFRLGFGSYADKPLMPFIFPGHEDNPCRSEYATCAPLYSFRHHLPLTGDVDQFVRKVNNSDVTGNVDNLEGGLDGVIQAIVCEDVIGWGHQARKLMLLATDGYLHFAGEGKLGGAVNRQDFKCHLDKNGQYSLAKEYDYPSLAEISRLLRDHKVNLIFAVTEDRREEYELISDLLKEKARVATLAANSSNILEIIESAYHEIVTKLVLRDNSTNPLKLEYFSNCGRDGVPIVTKTECDGIQEGQVYEFKVVFSMESCPRNESLWKQTVVIDDALASEASEIIVEVELLCGCNCKDQERSNSHCKNGVNECGICKCDPGWSGETCDCDESSWLVNRLQCIEVNGTTEICSGRGECICGRCNCDLGYKGQFCECSPCDKTDGIECGGRGTCECGICNCIDGWKGDGCQCPSNDKLCIAPGSDEVCGNHGYCDCGHCRCNTTAPDGLFYRGTFCESSASTGGSDLCVLYDPCVNATVEVSQDAEQLCQTNTSFYQIQRVDNVNTGNEHYCFIRTIKERTTCIIPYIYHFNKDNTVTLIIADKSCRTSLHVAFIPGIIFLTIVIMGIVGLCIWKCWIAIQDKREYAKFEQERQKTVYCLDENPLFKPATTRFDVPSSFNDN</sequence>
<evidence type="ECO:0000256" key="14">
    <source>
        <dbReference type="ARBA" id="ARBA00023037"/>
    </source>
</evidence>
<dbReference type="FunFam" id="3.40.50.410:FF:000002">
    <property type="entry name" value="Integrin beta"/>
    <property type="match status" value="1"/>
</dbReference>
<comment type="caution">
    <text evidence="25">The sequence shown here is derived from an EMBL/GenBank/DDBJ whole genome shotgun (WGS) entry which is preliminary data.</text>
</comment>
<dbReference type="InterPro" id="IPR036465">
    <property type="entry name" value="vWFA_dom_sf"/>
</dbReference>
<proteinExistence type="inferred from homology"/>
<keyword evidence="10" id="KW-0521">NADP</keyword>
<keyword evidence="12 21" id="KW-1133">Transmembrane helix</keyword>
<dbReference type="SMART" id="SM00327">
    <property type="entry name" value="VWA"/>
    <property type="match status" value="1"/>
</dbReference>
<dbReference type="PANTHER" id="PTHR10082:SF59">
    <property type="entry name" value="INTEGRIN BETA-NU"/>
    <property type="match status" value="1"/>
</dbReference>
<evidence type="ECO:0000259" key="24">
    <source>
        <dbReference type="SMART" id="SM01241"/>
    </source>
</evidence>
<evidence type="ECO:0000256" key="2">
    <source>
        <dbReference type="ARBA" id="ARBA00004251"/>
    </source>
</evidence>
<dbReference type="InterPro" id="IPR057243">
    <property type="entry name" value="Integrin_I-EGF_CS"/>
</dbReference>
<dbReference type="CDD" id="cd05339">
    <property type="entry name" value="17beta-HSDXI-like_SDR_c"/>
    <property type="match status" value="1"/>
</dbReference>
<dbReference type="SUPFAM" id="SSF51735">
    <property type="entry name" value="NAD(P)-binding Rossmann-fold domains"/>
    <property type="match status" value="1"/>
</dbReference>
<evidence type="ECO:0000256" key="5">
    <source>
        <dbReference type="ARBA" id="ARBA00022475"/>
    </source>
</evidence>
<dbReference type="InterPro" id="IPR033760">
    <property type="entry name" value="Integrin_beta_N"/>
</dbReference>
<comment type="similarity">
    <text evidence="4 20">Belongs to the integrin beta chain family.</text>
</comment>
<dbReference type="AlphaFoldDB" id="A0ABD2BDQ1"/>
<accession>A0ABD2BDQ1</accession>
<feature type="transmembrane region" description="Helical" evidence="21">
    <location>
        <begin position="6"/>
        <end position="30"/>
    </location>
</feature>
<keyword evidence="5" id="KW-1003">Cell membrane</keyword>